<gene>
    <name evidence="1" type="ORF">psyc5s11_42300</name>
</gene>
<protein>
    <submittedName>
        <fullName evidence="1">Uncharacterized protein</fullName>
    </submittedName>
</protein>
<keyword evidence="2" id="KW-1185">Reference proteome</keyword>
<name>A0ABN6J339_9CLOT</name>
<dbReference type="Proteomes" id="UP000824633">
    <property type="component" value="Chromosome"/>
</dbReference>
<accession>A0ABN6J339</accession>
<dbReference type="EMBL" id="AP024849">
    <property type="protein sequence ID" value="BCZ48163.1"/>
    <property type="molecule type" value="Genomic_DNA"/>
</dbReference>
<evidence type="ECO:0000313" key="1">
    <source>
        <dbReference type="EMBL" id="BCZ48163.1"/>
    </source>
</evidence>
<sequence length="103" mass="11735">MIKDNRGNPTRIHSLGKLEEPNTRFGFSLQMTTENSEWFDKKQIALAIRNSTLDDKIGCSLLAGEIIKYCKGCSLKCICDLIDEVREEYIEETTNVISTFKVD</sequence>
<reference evidence="2" key="1">
    <citation type="submission" date="2021-07" db="EMBL/GenBank/DDBJ databases">
        <title>Complete genome sequencing of a Clostridium isolate.</title>
        <authorList>
            <person name="Ueki A."/>
            <person name="Tonouchi A."/>
        </authorList>
    </citation>
    <scope>NUCLEOTIDE SEQUENCE [LARGE SCALE GENOMIC DNA]</scope>
    <source>
        <strain evidence="2">C5S11</strain>
    </source>
</reference>
<proteinExistence type="predicted"/>
<evidence type="ECO:0000313" key="2">
    <source>
        <dbReference type="Proteomes" id="UP000824633"/>
    </source>
</evidence>
<organism evidence="1 2">
    <name type="scientific">Clostridium gelidum</name>
    <dbReference type="NCBI Taxonomy" id="704125"/>
    <lineage>
        <taxon>Bacteria</taxon>
        <taxon>Bacillati</taxon>
        <taxon>Bacillota</taxon>
        <taxon>Clostridia</taxon>
        <taxon>Eubacteriales</taxon>
        <taxon>Clostridiaceae</taxon>
        <taxon>Clostridium</taxon>
    </lineage>
</organism>